<dbReference type="InterPro" id="IPR018385">
    <property type="entry name" value="C4_dicarb_anaerob_car-like"/>
</dbReference>
<keyword evidence="8" id="KW-1185">Reference proteome</keyword>
<gene>
    <name evidence="7" type="ORF">EKO23_24845</name>
</gene>
<evidence type="ECO:0000313" key="8">
    <source>
        <dbReference type="Proteomes" id="UP000295198"/>
    </source>
</evidence>
<comment type="caution">
    <text evidence="7">The sequence shown here is derived from an EMBL/GenBank/DDBJ whole genome shotgun (WGS) entry which is preliminary data.</text>
</comment>
<protein>
    <submittedName>
        <fullName evidence="7">YfcC family protein</fullName>
    </submittedName>
</protein>
<evidence type="ECO:0000256" key="4">
    <source>
        <dbReference type="ARBA" id="ARBA00022989"/>
    </source>
</evidence>
<evidence type="ECO:0000256" key="2">
    <source>
        <dbReference type="ARBA" id="ARBA00022475"/>
    </source>
</evidence>
<organism evidence="7 8">
    <name type="scientific">Nocardioides guangzhouensis</name>
    <dbReference type="NCBI Taxonomy" id="2497878"/>
    <lineage>
        <taxon>Bacteria</taxon>
        <taxon>Bacillati</taxon>
        <taxon>Actinomycetota</taxon>
        <taxon>Actinomycetes</taxon>
        <taxon>Propionibacteriales</taxon>
        <taxon>Nocardioidaceae</taxon>
        <taxon>Nocardioides</taxon>
    </lineage>
</organism>
<keyword evidence="2" id="KW-1003">Cell membrane</keyword>
<feature type="transmembrane region" description="Helical" evidence="6">
    <location>
        <begin position="23"/>
        <end position="42"/>
    </location>
</feature>
<dbReference type="EMBL" id="SDKM01000141">
    <property type="protein sequence ID" value="RYP79806.1"/>
    <property type="molecule type" value="Genomic_DNA"/>
</dbReference>
<keyword evidence="5 6" id="KW-0472">Membrane</keyword>
<dbReference type="AlphaFoldDB" id="A0A4Q4YZ79"/>
<evidence type="ECO:0000256" key="5">
    <source>
        <dbReference type="ARBA" id="ARBA00023136"/>
    </source>
</evidence>
<reference evidence="7 8" key="1">
    <citation type="submission" date="2019-01" db="EMBL/GenBank/DDBJ databases">
        <title>Nocardioides guangzhouensis sp. nov., an actinobacterium isolated from soil.</title>
        <authorList>
            <person name="Fu Y."/>
            <person name="Cai Y."/>
            <person name="Lin Z."/>
            <person name="Chen P."/>
        </authorList>
    </citation>
    <scope>NUCLEOTIDE SEQUENCE [LARGE SCALE GENOMIC DNA]</scope>
    <source>
        <strain evidence="7 8">130</strain>
    </source>
</reference>
<evidence type="ECO:0000256" key="6">
    <source>
        <dbReference type="SAM" id="Phobius"/>
    </source>
</evidence>
<dbReference type="Pfam" id="PF03606">
    <property type="entry name" value="DcuC"/>
    <property type="match status" value="1"/>
</dbReference>
<proteinExistence type="predicted"/>
<sequence length="88" mass="9228">MSDQTAPPPPAAPAAGPRFRLPSAYTILFALIVVMAIATWIIPAGAYQLDKEGAPIPGTYHEVAGDPQRILIDSLTAPINGLYGIEDA</sequence>
<keyword evidence="4 6" id="KW-1133">Transmembrane helix</keyword>
<dbReference type="Proteomes" id="UP000295198">
    <property type="component" value="Unassembled WGS sequence"/>
</dbReference>
<name>A0A4Q4YZ79_9ACTN</name>
<comment type="subcellular location">
    <subcellularLocation>
        <location evidence="1">Cell membrane</location>
        <topology evidence="1">Multi-pass membrane protein</topology>
    </subcellularLocation>
</comment>
<accession>A0A4Q4YZ79</accession>
<keyword evidence="3 6" id="KW-0812">Transmembrane</keyword>
<dbReference type="GO" id="GO:0005886">
    <property type="term" value="C:plasma membrane"/>
    <property type="evidence" value="ECO:0007669"/>
    <property type="project" value="UniProtKB-SubCell"/>
</dbReference>
<evidence type="ECO:0000313" key="7">
    <source>
        <dbReference type="EMBL" id="RYP79806.1"/>
    </source>
</evidence>
<evidence type="ECO:0000256" key="3">
    <source>
        <dbReference type="ARBA" id="ARBA00022692"/>
    </source>
</evidence>
<feature type="non-terminal residue" evidence="7">
    <location>
        <position position="88"/>
    </location>
</feature>
<evidence type="ECO:0000256" key="1">
    <source>
        <dbReference type="ARBA" id="ARBA00004651"/>
    </source>
</evidence>